<dbReference type="Pfam" id="PF22936">
    <property type="entry name" value="Pol_BBD"/>
    <property type="match status" value="1"/>
</dbReference>
<reference evidence="3 4" key="1">
    <citation type="submission" date="2015-08" db="EMBL/GenBank/DDBJ databases">
        <title>Next Generation Sequencing and Analysis of the Genome of Puccinia sorghi L Schw, the Causal Agent of Maize Common Rust.</title>
        <authorList>
            <person name="Rochi L."/>
            <person name="Burguener G."/>
            <person name="Darino M."/>
            <person name="Turjanski A."/>
            <person name="Kreff E."/>
            <person name="Dieguez M.J."/>
            <person name="Sacco F."/>
        </authorList>
    </citation>
    <scope>NUCLEOTIDE SEQUENCE [LARGE SCALE GENOMIC DNA]</scope>
    <source>
        <strain evidence="3 4">RO10H11247</strain>
    </source>
</reference>
<gene>
    <name evidence="3" type="ORF">VP01_156g5</name>
</gene>
<dbReference type="EMBL" id="LAVV01006330">
    <property type="protein sequence ID" value="KNZ60327.1"/>
    <property type="molecule type" value="Genomic_DNA"/>
</dbReference>
<feature type="region of interest" description="Disordered" evidence="1">
    <location>
        <begin position="241"/>
        <end position="274"/>
    </location>
</feature>
<evidence type="ECO:0000256" key="1">
    <source>
        <dbReference type="SAM" id="MobiDB-lite"/>
    </source>
</evidence>
<evidence type="ECO:0000259" key="2">
    <source>
        <dbReference type="Pfam" id="PF22936"/>
    </source>
</evidence>
<dbReference type="AlphaFoldDB" id="A0A0L6VID2"/>
<evidence type="ECO:0000313" key="3">
    <source>
        <dbReference type="EMBL" id="KNZ60327.1"/>
    </source>
</evidence>
<feature type="domain" description="Retrovirus-related Pol polyprotein from transposon TNT 1-94-like beta-barrel" evidence="2">
    <location>
        <begin position="331"/>
        <end position="408"/>
    </location>
</feature>
<dbReference type="Pfam" id="PF14223">
    <property type="entry name" value="Retrotran_gag_2"/>
    <property type="match status" value="1"/>
</dbReference>
<proteinExistence type="predicted"/>
<dbReference type="InterPro" id="IPR054722">
    <property type="entry name" value="PolX-like_BBD"/>
</dbReference>
<dbReference type="VEuPathDB" id="FungiDB:VP01_156g5"/>
<protein>
    <recommendedName>
        <fullName evidence="2">Retrovirus-related Pol polyprotein from transposon TNT 1-94-like beta-barrel domain-containing protein</fullName>
    </recommendedName>
</protein>
<comment type="caution">
    <text evidence="3">The sequence shown here is derived from an EMBL/GenBank/DDBJ whole genome shotgun (WGS) entry which is preliminary data.</text>
</comment>
<dbReference type="OrthoDB" id="3227225at2759"/>
<name>A0A0L6VID2_9BASI</name>
<keyword evidence="4" id="KW-1185">Reference proteome</keyword>
<sequence length="422" mass="47824">MAAHTIGSRWHVEPKVRVVHFQPAAAQGRIELQFASSHSSLSNPNIPTLTNYNWVLWKISIEGYLKQHDLYSFISSREEVPSEAAEAKTFKSRKTKASGVLQQLMGITNYQKFATDATKDDPRAMWIKLESHYQSKAIANQAKVYNDFLSFKFKGSDIDQFITDLTSHISNINAVGLRIGIPRDFEIHENLFCESILDKIPSHLVHTREVLLQNRPLTVEKITDLLENRRRDDTTIRVKTEESAMKALSKPSRSSGAKCSNGEHNPDANHSESQCFELYPEQKERMEKRRAKSKAKAKKAAAMEDDSSTISMAWHCVKQAQVEELSPNTAYLDGGASHHMISDRNLFSTYSTDVHCKIELADGQTVKCPGIGNVYVKTDSGQSLKLECLHVPQLVGNLISEGRLFRRGMDRWTYRSPYFSRF</sequence>
<evidence type="ECO:0000313" key="4">
    <source>
        <dbReference type="Proteomes" id="UP000037035"/>
    </source>
</evidence>
<accession>A0A0L6VID2</accession>
<organism evidence="3 4">
    <name type="scientific">Puccinia sorghi</name>
    <dbReference type="NCBI Taxonomy" id="27349"/>
    <lineage>
        <taxon>Eukaryota</taxon>
        <taxon>Fungi</taxon>
        <taxon>Dikarya</taxon>
        <taxon>Basidiomycota</taxon>
        <taxon>Pucciniomycotina</taxon>
        <taxon>Pucciniomycetes</taxon>
        <taxon>Pucciniales</taxon>
        <taxon>Pucciniaceae</taxon>
        <taxon>Puccinia</taxon>
    </lineage>
</organism>
<dbReference type="Proteomes" id="UP000037035">
    <property type="component" value="Unassembled WGS sequence"/>
</dbReference>